<evidence type="ECO:0000313" key="5">
    <source>
        <dbReference type="EMBL" id="CAB4746898.1"/>
    </source>
</evidence>
<name>A0A6J6TIF8_9ZZZZ</name>
<reference evidence="5" key="1">
    <citation type="submission" date="2020-05" db="EMBL/GenBank/DDBJ databases">
        <authorList>
            <person name="Chiriac C."/>
            <person name="Salcher M."/>
            <person name="Ghai R."/>
            <person name="Kavagutti S V."/>
        </authorList>
    </citation>
    <scope>NUCLEOTIDE SEQUENCE</scope>
</reference>
<dbReference type="Pfam" id="PF04679">
    <property type="entry name" value="DNA_ligase_A_C"/>
    <property type="match status" value="1"/>
</dbReference>
<organism evidence="5">
    <name type="scientific">freshwater metagenome</name>
    <dbReference type="NCBI Taxonomy" id="449393"/>
    <lineage>
        <taxon>unclassified sequences</taxon>
        <taxon>metagenomes</taxon>
        <taxon>ecological metagenomes</taxon>
    </lineage>
</organism>
<dbReference type="Pfam" id="PF01068">
    <property type="entry name" value="DNA_ligase_A_M"/>
    <property type="match status" value="1"/>
</dbReference>
<gene>
    <name evidence="5" type="ORF">UFOPK2786_01086</name>
</gene>
<feature type="domain" description="DNA ligase ATP-dependent C-terminal" evidence="4">
    <location>
        <begin position="247"/>
        <end position="350"/>
    </location>
</feature>
<dbReference type="GO" id="GO:0006310">
    <property type="term" value="P:DNA recombination"/>
    <property type="evidence" value="ECO:0007669"/>
    <property type="project" value="InterPro"/>
</dbReference>
<dbReference type="InterPro" id="IPR044119">
    <property type="entry name" value="Adenylation_LigC-like"/>
</dbReference>
<sequence length="374" mass="40710">MFTWHDHVMDQRPGAIAPPIEPMLAKAMSVTDLTSLRNVAFEPKWDGFRCLLFRTGQGVVMQGRGRSRTPGDDYIDLAYAFPEIVAAAAAQLPVGVVLDGEIVAIREGRLDFALLSSRLRPRSEAAGPSIRRLALEAPAELLVFDVLACPEPVMDRPFAMRRARLESLAVGWAEPLLLTPSTTDPGIAGGWFERFESSGVDGLIVKPDGEPYAPGKRMQGKIKHQRTADVVVAGWREQVSKDGCVVVGSLLLGMHDASGGLHFVGGTSAFTARARAELLDTIAPFVADDDRAHPWTSGDDVRTPGGASRWSKGKDWRPLSPSLVAEVSYDQVESGRFRHAAGFVRWRPDREASSCTFEQVPTLEASSIEDLLQP</sequence>
<dbReference type="EMBL" id="CAEZYW010000166">
    <property type="protein sequence ID" value="CAB4746898.1"/>
    <property type="molecule type" value="Genomic_DNA"/>
</dbReference>
<dbReference type="AlphaFoldDB" id="A0A6J6TIF8"/>
<dbReference type="InterPro" id="IPR012340">
    <property type="entry name" value="NA-bd_OB-fold"/>
</dbReference>
<dbReference type="CDD" id="cd07905">
    <property type="entry name" value="Adenylation_DNA_ligase_LigC"/>
    <property type="match status" value="1"/>
</dbReference>
<dbReference type="NCBIfam" id="NF006078">
    <property type="entry name" value="PRK08224.1"/>
    <property type="match status" value="1"/>
</dbReference>
<protein>
    <submittedName>
        <fullName evidence="5">Unannotated protein</fullName>
    </submittedName>
</protein>
<evidence type="ECO:0000256" key="2">
    <source>
        <dbReference type="ARBA" id="ARBA00022598"/>
    </source>
</evidence>
<dbReference type="InterPro" id="IPR012310">
    <property type="entry name" value="DNA_ligase_ATP-dep_cent"/>
</dbReference>
<dbReference type="GO" id="GO:0006281">
    <property type="term" value="P:DNA repair"/>
    <property type="evidence" value="ECO:0007669"/>
    <property type="project" value="InterPro"/>
</dbReference>
<comment type="similarity">
    <text evidence="1">Belongs to the ATP-dependent DNA ligase family.</text>
</comment>
<evidence type="ECO:0000256" key="1">
    <source>
        <dbReference type="ARBA" id="ARBA00007572"/>
    </source>
</evidence>
<dbReference type="InterPro" id="IPR044117">
    <property type="entry name" value="OBF_LigC-like"/>
</dbReference>
<dbReference type="Gene3D" id="3.30.470.30">
    <property type="entry name" value="DNA ligase/mRNA capping enzyme"/>
    <property type="match status" value="1"/>
</dbReference>
<dbReference type="SUPFAM" id="SSF56091">
    <property type="entry name" value="DNA ligase/mRNA capping enzyme, catalytic domain"/>
    <property type="match status" value="1"/>
</dbReference>
<dbReference type="PANTHER" id="PTHR45674:SF4">
    <property type="entry name" value="DNA LIGASE 1"/>
    <property type="match status" value="1"/>
</dbReference>
<evidence type="ECO:0000259" key="3">
    <source>
        <dbReference type="Pfam" id="PF01068"/>
    </source>
</evidence>
<dbReference type="GO" id="GO:0003910">
    <property type="term" value="F:DNA ligase (ATP) activity"/>
    <property type="evidence" value="ECO:0007669"/>
    <property type="project" value="InterPro"/>
</dbReference>
<proteinExistence type="inferred from homology"/>
<dbReference type="SUPFAM" id="SSF50249">
    <property type="entry name" value="Nucleic acid-binding proteins"/>
    <property type="match status" value="1"/>
</dbReference>
<accession>A0A6J6TIF8</accession>
<feature type="domain" description="ATP-dependent DNA ligase family profile" evidence="3">
    <location>
        <begin position="22"/>
        <end position="223"/>
    </location>
</feature>
<dbReference type="InterPro" id="IPR012309">
    <property type="entry name" value="DNA_ligase_ATP-dep_C"/>
</dbReference>
<evidence type="ECO:0000259" key="4">
    <source>
        <dbReference type="Pfam" id="PF04679"/>
    </source>
</evidence>
<dbReference type="InterPro" id="IPR050191">
    <property type="entry name" value="ATP-dep_DNA_ligase"/>
</dbReference>
<dbReference type="GO" id="GO:0005524">
    <property type="term" value="F:ATP binding"/>
    <property type="evidence" value="ECO:0007669"/>
    <property type="project" value="InterPro"/>
</dbReference>
<dbReference type="CDD" id="cd07970">
    <property type="entry name" value="OBF_DNA_ligase_LigC"/>
    <property type="match status" value="1"/>
</dbReference>
<keyword evidence="2" id="KW-0436">Ligase</keyword>
<dbReference type="PANTHER" id="PTHR45674">
    <property type="entry name" value="DNA LIGASE 1/3 FAMILY MEMBER"/>
    <property type="match status" value="1"/>
</dbReference>
<dbReference type="Gene3D" id="2.40.50.140">
    <property type="entry name" value="Nucleic acid-binding proteins"/>
    <property type="match status" value="1"/>
</dbReference>